<name>E8MCC5_PHOS4</name>
<dbReference type="GeneID" id="95571194"/>
<dbReference type="RefSeq" id="WP_008080868.1">
    <property type="nucleotide sequence ID" value="NZ_AEVT01000108.1"/>
</dbReference>
<protein>
    <submittedName>
        <fullName evidence="1">Acid phosphatase</fullName>
    </submittedName>
</protein>
<proteinExistence type="predicted"/>
<sequence>MKKISLLATSVAIALTGCGGGSGGGSSDGNTTRDGVVLTGFDGYFKNAVVFVDNNNNGQWDQASDTFLGLTDSRGQLNVGSTKPEGTLAIQTLTPNGAAQSKLIALDAEKYAGVYTVDMDLPGQPMEHELVFRAPNSSNVISPITDLVAIEIESGKSLEEAEAAVTEALTGQTDGEIDLYSDYVEGAQADAKLHKTAQILTETKAANPNTYQGSATEIAKQADQAVEEIAENNPDLLDEDSFKPVVPVAGDGSVTPIPSDTIENPSFKTTVNDDVYDAIQDAIDTLELELGMPGSRDYFIELDLTGLFEDKDVEEIDLGYIKVDGSSLDGSNIQTVYNYQTNKLNIGVSPSAEITKAGEFEIIVMVGNSDDTNYTPAYFTLDVDEGEAEAPEYSEDTLAGLQDGASLWQLVKGQDLGEGYSLDFSELFSGDSELTLSFSSNATSNGLIFDAMGSGLIGVQGTPTRSADEDDTEYTIKLIATDQSGLVTSVEIELPDVQQAATPEPGPLHPLEGKEFFFIETAEEEDDSDLNYCVSFKFEQGKAYFTAENYAGDMTNTCAPLSTSVGAEYTVNGDIITMDEGGEDPMTFELLHKTGNDGEARYIIKTVELNEDEDNYPSTFEAYDNKPEAERRINLTSNSNWENRVTTSSLWVAGEYVDVNMTLQMENDGQQGDLDVYFDRKDGGNITCDDVNELFSSRYASDANATQCFDDEENDVKFAVFDFDYSSTLVNDKVYAIRLDSADADKAQHINFNVTFDGNSFEE</sequence>
<evidence type="ECO:0000313" key="2">
    <source>
        <dbReference type="Proteomes" id="UP000006228"/>
    </source>
</evidence>
<dbReference type="EMBL" id="AEVT01000108">
    <property type="protein sequence ID" value="EGA68293.1"/>
    <property type="molecule type" value="Genomic_DNA"/>
</dbReference>
<reference evidence="1 2" key="1">
    <citation type="journal article" date="2012" name="Int. J. Syst. Evol. Microbiol.">
        <title>Vibrio caribbeanicus sp. nov., isolated from the marine sponge Scleritoderma cyanea.</title>
        <authorList>
            <person name="Hoffmann M."/>
            <person name="Monday S.R."/>
            <person name="Allard M.W."/>
            <person name="Strain E.A."/>
            <person name="Whittaker P."/>
            <person name="Naum M."/>
            <person name="McCarthy P.J."/>
            <person name="Lopez J.V."/>
            <person name="Fischer M."/>
            <person name="Brown E.W."/>
        </authorList>
    </citation>
    <scope>NUCLEOTIDE SEQUENCE [LARGE SCALE GENOMIC DNA]</scope>
    <source>
        <strain evidence="2">DSMZ 21326</strain>
    </source>
</reference>
<gene>
    <name evidence="1" type="ORF">VISI1226_18506</name>
</gene>
<dbReference type="Proteomes" id="UP000006228">
    <property type="component" value="Unassembled WGS sequence"/>
</dbReference>
<accession>E8MCC5</accession>
<comment type="caution">
    <text evidence="1">The sequence shown here is derived from an EMBL/GenBank/DDBJ whole genome shotgun (WGS) entry which is preliminary data.</text>
</comment>
<dbReference type="OrthoDB" id="5819179at2"/>
<evidence type="ECO:0000313" key="1">
    <source>
        <dbReference type="EMBL" id="EGA68293.1"/>
    </source>
</evidence>
<dbReference type="AlphaFoldDB" id="E8MCC5"/>
<organism evidence="1 2">
    <name type="scientific">Vibrio sinaloensis DSM 21326</name>
    <dbReference type="NCBI Taxonomy" id="945550"/>
    <lineage>
        <taxon>Bacteria</taxon>
        <taxon>Pseudomonadati</taxon>
        <taxon>Pseudomonadota</taxon>
        <taxon>Gammaproteobacteria</taxon>
        <taxon>Vibrionales</taxon>
        <taxon>Vibrionaceae</taxon>
        <taxon>Vibrio</taxon>
        <taxon>Vibrio oreintalis group</taxon>
    </lineage>
</organism>
<dbReference type="PROSITE" id="PS51257">
    <property type="entry name" value="PROKAR_LIPOPROTEIN"/>
    <property type="match status" value="1"/>
</dbReference>
<dbReference type="eggNOG" id="COG2931">
    <property type="taxonomic scope" value="Bacteria"/>
</dbReference>